<organism evidence="1 2">
    <name type="scientific">Gossypium davidsonii</name>
    <name type="common">Davidson's cotton</name>
    <name type="synonym">Gossypium klotzschianum subsp. davidsonii</name>
    <dbReference type="NCBI Taxonomy" id="34287"/>
    <lineage>
        <taxon>Eukaryota</taxon>
        <taxon>Viridiplantae</taxon>
        <taxon>Streptophyta</taxon>
        <taxon>Embryophyta</taxon>
        <taxon>Tracheophyta</taxon>
        <taxon>Spermatophyta</taxon>
        <taxon>Magnoliopsida</taxon>
        <taxon>eudicotyledons</taxon>
        <taxon>Gunneridae</taxon>
        <taxon>Pentapetalae</taxon>
        <taxon>rosids</taxon>
        <taxon>malvids</taxon>
        <taxon>Malvales</taxon>
        <taxon>Malvaceae</taxon>
        <taxon>Malvoideae</taxon>
        <taxon>Gossypium</taxon>
    </lineage>
</organism>
<evidence type="ECO:0000313" key="2">
    <source>
        <dbReference type="Proteomes" id="UP000593561"/>
    </source>
</evidence>
<protein>
    <submittedName>
        <fullName evidence="1">Uncharacterized protein</fullName>
    </submittedName>
</protein>
<sequence>MHGIGCFNGIFSPGRRRNYQMSSIPSRSAPM</sequence>
<keyword evidence="2" id="KW-1185">Reference proteome</keyword>
<feature type="non-terminal residue" evidence="1">
    <location>
        <position position="31"/>
    </location>
</feature>
<accession>A0A7J8TFV9</accession>
<proteinExistence type="predicted"/>
<dbReference type="Proteomes" id="UP000593561">
    <property type="component" value="Unassembled WGS sequence"/>
</dbReference>
<dbReference type="EMBL" id="JABFAC010247775">
    <property type="protein sequence ID" value="MBA0637043.1"/>
    <property type="molecule type" value="Genomic_DNA"/>
</dbReference>
<name>A0A7J8TFV9_GOSDV</name>
<comment type="caution">
    <text evidence="1">The sequence shown here is derived from an EMBL/GenBank/DDBJ whole genome shotgun (WGS) entry which is preliminary data.</text>
</comment>
<reference evidence="1 2" key="1">
    <citation type="journal article" date="2019" name="Genome Biol. Evol.">
        <title>Insights into the evolution of the New World diploid cottons (Gossypium, subgenus Houzingenia) based on genome sequencing.</title>
        <authorList>
            <person name="Grover C.E."/>
            <person name="Arick M.A. 2nd"/>
            <person name="Thrash A."/>
            <person name="Conover J.L."/>
            <person name="Sanders W.S."/>
            <person name="Peterson D.G."/>
            <person name="Frelichowski J.E."/>
            <person name="Scheffler J.A."/>
            <person name="Scheffler B.E."/>
            <person name="Wendel J.F."/>
        </authorList>
    </citation>
    <scope>NUCLEOTIDE SEQUENCE [LARGE SCALE GENOMIC DNA]</scope>
    <source>
        <strain evidence="1">27</strain>
        <tissue evidence="1">Leaf</tissue>
    </source>
</reference>
<evidence type="ECO:0000313" key="1">
    <source>
        <dbReference type="EMBL" id="MBA0637043.1"/>
    </source>
</evidence>
<gene>
    <name evidence="1" type="ORF">Godav_029568</name>
</gene>
<dbReference type="AlphaFoldDB" id="A0A7J8TFV9"/>